<gene>
    <name evidence="14" type="ORF">SPHA_47046</name>
</gene>
<keyword evidence="3 12" id="KW-0812">Transmembrane</keyword>
<evidence type="ECO:0000256" key="2">
    <source>
        <dbReference type="ARBA" id="ARBA00022475"/>
    </source>
</evidence>
<keyword evidence="5" id="KW-0677">Repeat</keyword>
<keyword evidence="6 11" id="KW-0106">Calcium</keyword>
<dbReference type="EMBL" id="CAHIKZ030002523">
    <property type="protein sequence ID" value="CAE1288277.1"/>
    <property type="molecule type" value="Genomic_DNA"/>
</dbReference>
<feature type="domain" description="Cadherin" evidence="13">
    <location>
        <begin position="341"/>
        <end position="444"/>
    </location>
</feature>
<feature type="domain" description="Cadherin" evidence="13">
    <location>
        <begin position="466"/>
        <end position="507"/>
    </location>
</feature>
<evidence type="ECO:0000313" key="15">
    <source>
        <dbReference type="Proteomes" id="UP000597762"/>
    </source>
</evidence>
<evidence type="ECO:0000256" key="3">
    <source>
        <dbReference type="ARBA" id="ARBA00022692"/>
    </source>
</evidence>
<feature type="transmembrane region" description="Helical" evidence="12">
    <location>
        <begin position="762"/>
        <end position="780"/>
    </location>
</feature>
<dbReference type="PANTHER" id="PTHR24028:SF146">
    <property type="entry name" value="CADHERIN 96CB, ISOFORM D-RELATED"/>
    <property type="match status" value="1"/>
</dbReference>
<keyword evidence="9 12" id="KW-0472">Membrane</keyword>
<evidence type="ECO:0000256" key="11">
    <source>
        <dbReference type="PROSITE-ProRule" id="PRU00043"/>
    </source>
</evidence>
<dbReference type="GO" id="GO:0007156">
    <property type="term" value="P:homophilic cell adhesion via plasma membrane adhesion molecules"/>
    <property type="evidence" value="ECO:0007669"/>
    <property type="project" value="InterPro"/>
</dbReference>
<proteinExistence type="predicted"/>
<accession>A0A812D1E1</accession>
<evidence type="ECO:0000313" key="14">
    <source>
        <dbReference type="EMBL" id="CAE1288277.1"/>
    </source>
</evidence>
<dbReference type="InterPro" id="IPR050174">
    <property type="entry name" value="Protocadherin/Cadherin-CA"/>
</dbReference>
<dbReference type="FunFam" id="2.60.40.60:FF:000007">
    <property type="entry name" value="Protocadherin alpha 2"/>
    <property type="match status" value="1"/>
</dbReference>
<dbReference type="Pfam" id="PF08266">
    <property type="entry name" value="Cadherin_2"/>
    <property type="match status" value="1"/>
</dbReference>
<dbReference type="Proteomes" id="UP000597762">
    <property type="component" value="Unassembled WGS sequence"/>
</dbReference>
<evidence type="ECO:0000256" key="5">
    <source>
        <dbReference type="ARBA" id="ARBA00022737"/>
    </source>
</evidence>
<dbReference type="FunFam" id="2.60.40.60:FF:000002">
    <property type="entry name" value="Protocadherin alpha 2"/>
    <property type="match status" value="1"/>
</dbReference>
<keyword evidence="15" id="KW-1185">Reference proteome</keyword>
<dbReference type="OrthoDB" id="6252479at2759"/>
<dbReference type="InterPro" id="IPR002126">
    <property type="entry name" value="Cadherin-like_dom"/>
</dbReference>
<name>A0A812D1E1_ACAPH</name>
<dbReference type="PROSITE" id="PS50268">
    <property type="entry name" value="CADHERIN_2"/>
    <property type="match status" value="6"/>
</dbReference>
<sequence>MGVDLTYYIEEGRSPGTYIGDIPADMHLLESMSLENRRLITFSQLLSDGPKLFRVSKKTGKLYTAQMLDAEHLCSYNKECFKIIKIAVRQAHIFMKIVKIKVVLKDVNDHQPEFPVKQINIEFEENDGKGTRVSIPNSIDRDVGSLNSQITYQLKKNKDEPFTLAVSKTVHGMAELSIILGDSLDREVKDSYDIQVIAKDGGSPPKQSILDVHISVTDVNDNTPVFTQNVYNVSISYEHDVSIPVAVLSARDLDSGPNGKISYHFSSKTSDRTRNRFRIEKATGKVFLQKPFTSQQKQIYELYVKASDGASPPASSIAQLLVNVISEQNNAPTIDVNFVSASMDNTAAISENVAVGSFIAYVMVTDPDFGPNGEVSCRLHHDKFQLQSLGKNEWKVTVKKPLDRETEDHHDVIIHCQDKGTPALHSESKFSIKVMDVNDVQPQFSKETFKFWINENLKSKSPVGVINATDPDLGPGGFGEGQRRSSLNRTVNVIVEVRDENDNAPYFTFPNVNPFTMAVVYYPHNTRNITVLRALDRDSRQNAFLKYEITAGNDKQLFILNHYTGLLSFSREMNQHDAGSYYLQFIVKDSGNPILSATTNLSLVLTVSNKSSETLTAVHVQSKETIHMYLLIVIVLVAVTLSVPITATISICFIRHRNKRQIPLRNRENTLCKCSNEPTHYMCSPPLVTYWPDVPPPPITGAPGIDRDALQPRSRRGIYPGDELDNKLNCTASGNMLQTSPEGIYQVGVSLTPYNCKEFSPLIWIVKPFICVITSFVWVIKQPNRAYMNKLK</sequence>
<dbReference type="GO" id="GO:0005886">
    <property type="term" value="C:plasma membrane"/>
    <property type="evidence" value="ECO:0007669"/>
    <property type="project" value="UniProtKB-SubCell"/>
</dbReference>
<keyword evidence="7" id="KW-0130">Cell adhesion</keyword>
<dbReference type="InterPro" id="IPR020894">
    <property type="entry name" value="Cadherin_CS"/>
</dbReference>
<dbReference type="Gene3D" id="2.60.40.60">
    <property type="entry name" value="Cadherins"/>
    <property type="match status" value="6"/>
</dbReference>
<keyword evidence="8 12" id="KW-1133">Transmembrane helix</keyword>
<dbReference type="GO" id="GO:0005509">
    <property type="term" value="F:calcium ion binding"/>
    <property type="evidence" value="ECO:0007669"/>
    <property type="project" value="UniProtKB-UniRule"/>
</dbReference>
<evidence type="ECO:0000259" key="13">
    <source>
        <dbReference type="PROSITE" id="PS50268"/>
    </source>
</evidence>
<dbReference type="AlphaFoldDB" id="A0A812D1E1"/>
<evidence type="ECO:0000256" key="10">
    <source>
        <dbReference type="ARBA" id="ARBA00023180"/>
    </source>
</evidence>
<feature type="domain" description="Cadherin" evidence="13">
    <location>
        <begin position="115"/>
        <end position="226"/>
    </location>
</feature>
<dbReference type="CDD" id="cd11304">
    <property type="entry name" value="Cadherin_repeat"/>
    <property type="match status" value="5"/>
</dbReference>
<dbReference type="PRINTS" id="PR00205">
    <property type="entry name" value="CADHERIN"/>
</dbReference>
<evidence type="ECO:0000256" key="7">
    <source>
        <dbReference type="ARBA" id="ARBA00022889"/>
    </source>
</evidence>
<dbReference type="SUPFAM" id="SSF49313">
    <property type="entry name" value="Cadherin-like"/>
    <property type="match status" value="6"/>
</dbReference>
<keyword evidence="4" id="KW-0732">Signal</keyword>
<feature type="domain" description="Cadherin" evidence="13">
    <location>
        <begin position="227"/>
        <end position="334"/>
    </location>
</feature>
<feature type="domain" description="Cadherin" evidence="13">
    <location>
        <begin position="9"/>
        <end position="114"/>
    </location>
</feature>
<dbReference type="PANTHER" id="PTHR24028">
    <property type="entry name" value="CADHERIN-87A"/>
    <property type="match status" value="1"/>
</dbReference>
<comment type="subcellular location">
    <subcellularLocation>
        <location evidence="1">Cell membrane</location>
        <topology evidence="1">Single-pass type I membrane protein</topology>
    </subcellularLocation>
</comment>
<evidence type="ECO:0000256" key="9">
    <source>
        <dbReference type="ARBA" id="ARBA00023136"/>
    </source>
</evidence>
<evidence type="ECO:0000256" key="6">
    <source>
        <dbReference type="ARBA" id="ARBA00022837"/>
    </source>
</evidence>
<keyword evidence="2" id="KW-1003">Cell membrane</keyword>
<reference evidence="14" key="1">
    <citation type="submission" date="2021-01" db="EMBL/GenBank/DDBJ databases">
        <authorList>
            <person name="Li R."/>
            <person name="Bekaert M."/>
        </authorList>
    </citation>
    <scope>NUCLEOTIDE SEQUENCE</scope>
    <source>
        <strain evidence="14">Farmed</strain>
    </source>
</reference>
<dbReference type="InterPro" id="IPR013164">
    <property type="entry name" value="Cadherin_N"/>
</dbReference>
<evidence type="ECO:0000256" key="8">
    <source>
        <dbReference type="ARBA" id="ARBA00022989"/>
    </source>
</evidence>
<evidence type="ECO:0000256" key="12">
    <source>
        <dbReference type="SAM" id="Phobius"/>
    </source>
</evidence>
<dbReference type="FunFam" id="2.60.40.60:FF:000004">
    <property type="entry name" value="Protocadherin 1 gamma 2"/>
    <property type="match status" value="1"/>
</dbReference>
<dbReference type="InterPro" id="IPR015919">
    <property type="entry name" value="Cadherin-like_sf"/>
</dbReference>
<feature type="transmembrane region" description="Helical" evidence="12">
    <location>
        <begin position="628"/>
        <end position="654"/>
    </location>
</feature>
<dbReference type="FunFam" id="2.60.40.60:FF:000092">
    <property type="entry name" value="Protocadherin 8"/>
    <property type="match status" value="1"/>
</dbReference>
<protein>
    <submittedName>
        <fullName evidence="14">PCDHGB</fullName>
    </submittedName>
</protein>
<dbReference type="SMART" id="SM00112">
    <property type="entry name" value="CA"/>
    <property type="match status" value="4"/>
</dbReference>
<comment type="caution">
    <text evidence="14">The sequence shown here is derived from an EMBL/GenBank/DDBJ whole genome shotgun (WGS) entry which is preliminary data.</text>
</comment>
<keyword evidence="10" id="KW-0325">Glycoprotein</keyword>
<organism evidence="14 15">
    <name type="scientific">Acanthosepion pharaonis</name>
    <name type="common">Pharaoh cuttlefish</name>
    <name type="synonym">Sepia pharaonis</name>
    <dbReference type="NCBI Taxonomy" id="158019"/>
    <lineage>
        <taxon>Eukaryota</taxon>
        <taxon>Metazoa</taxon>
        <taxon>Spiralia</taxon>
        <taxon>Lophotrochozoa</taxon>
        <taxon>Mollusca</taxon>
        <taxon>Cephalopoda</taxon>
        <taxon>Coleoidea</taxon>
        <taxon>Decapodiformes</taxon>
        <taxon>Sepiida</taxon>
        <taxon>Sepiina</taxon>
        <taxon>Sepiidae</taxon>
        <taxon>Acanthosepion</taxon>
    </lineage>
</organism>
<dbReference type="PROSITE" id="PS00232">
    <property type="entry name" value="CADHERIN_1"/>
    <property type="match status" value="2"/>
</dbReference>
<evidence type="ECO:0000256" key="1">
    <source>
        <dbReference type="ARBA" id="ARBA00004251"/>
    </source>
</evidence>
<feature type="domain" description="Cadherin" evidence="13">
    <location>
        <begin position="529"/>
        <end position="615"/>
    </location>
</feature>
<dbReference type="Pfam" id="PF00028">
    <property type="entry name" value="Cadherin"/>
    <property type="match status" value="4"/>
</dbReference>
<evidence type="ECO:0000256" key="4">
    <source>
        <dbReference type="ARBA" id="ARBA00022729"/>
    </source>
</evidence>